<evidence type="ECO:0000313" key="2">
    <source>
        <dbReference type="EMBL" id="OIJ62600.1"/>
    </source>
</evidence>
<name>A0A1J4NK15_9ACTN</name>
<proteinExistence type="predicted"/>
<feature type="compositionally biased region" description="Polar residues" evidence="1">
    <location>
        <begin position="102"/>
        <end position="121"/>
    </location>
</feature>
<dbReference type="AlphaFoldDB" id="A0A1J4NK15"/>
<feature type="region of interest" description="Disordered" evidence="1">
    <location>
        <begin position="136"/>
        <end position="188"/>
    </location>
</feature>
<evidence type="ECO:0000256" key="1">
    <source>
        <dbReference type="SAM" id="MobiDB-lite"/>
    </source>
</evidence>
<keyword evidence="3" id="KW-1185">Reference proteome</keyword>
<protein>
    <submittedName>
        <fullName evidence="2">Uncharacterized protein</fullName>
    </submittedName>
</protein>
<comment type="caution">
    <text evidence="2">The sequence shown here is derived from an EMBL/GenBank/DDBJ whole genome shotgun (WGS) entry which is preliminary data.</text>
</comment>
<feature type="region of interest" description="Disordered" evidence="1">
    <location>
        <begin position="1"/>
        <end position="121"/>
    </location>
</feature>
<accession>A0A1J4NK15</accession>
<dbReference type="Proteomes" id="UP000034196">
    <property type="component" value="Unassembled WGS sequence"/>
</dbReference>
<dbReference type="EMBL" id="LAVA02000160">
    <property type="protein sequence ID" value="OIJ62600.1"/>
    <property type="molecule type" value="Genomic_DNA"/>
</dbReference>
<reference evidence="2" key="1">
    <citation type="submission" date="2016-10" db="EMBL/GenBank/DDBJ databases">
        <title>Genome sequence of Streptomyces mangrovisoli MUSC 149.</title>
        <authorList>
            <person name="Lee L.-H."/>
            <person name="Ser H.-L."/>
        </authorList>
    </citation>
    <scope>NUCLEOTIDE SEQUENCE [LARGE SCALE GENOMIC DNA]</scope>
    <source>
        <strain evidence="2">MUSC 149</strain>
    </source>
</reference>
<sequence length="188" mass="20609">MTLAAWFRRDPPAGSNRRRIEPLAGSNRSPHRTGRRIEPLAARVRFSFPSTAHRRAVPRREAAQLMSTPQEAAPADRQQGQPQERRDERQQDAQPPYVPTAQAPSMPSLTATAPATGFSNPQTAWALDLSSLFPTAVGQGVGRYSPFDTDRQPAPRAERPTSGQEPSHPVPAVPRGNPAQDGQKAKRR</sequence>
<organism evidence="2 3">
    <name type="scientific">Streptomyces mangrovisoli</name>
    <dbReference type="NCBI Taxonomy" id="1428628"/>
    <lineage>
        <taxon>Bacteria</taxon>
        <taxon>Bacillati</taxon>
        <taxon>Actinomycetota</taxon>
        <taxon>Actinomycetes</taxon>
        <taxon>Kitasatosporales</taxon>
        <taxon>Streptomycetaceae</taxon>
        <taxon>Streptomyces</taxon>
    </lineage>
</organism>
<gene>
    <name evidence="2" type="ORF">WN71_038640</name>
</gene>
<dbReference type="STRING" id="1428628.WN71_038640"/>
<feature type="compositionally biased region" description="Basic and acidic residues" evidence="1">
    <location>
        <begin position="148"/>
        <end position="159"/>
    </location>
</feature>
<evidence type="ECO:0000313" key="3">
    <source>
        <dbReference type="Proteomes" id="UP000034196"/>
    </source>
</evidence>